<feature type="region of interest" description="Disordered" evidence="1">
    <location>
        <begin position="1"/>
        <end position="26"/>
    </location>
</feature>
<dbReference type="EMBL" id="JAVRRT010000014">
    <property type="protein sequence ID" value="KAK5166158.1"/>
    <property type="molecule type" value="Genomic_DNA"/>
</dbReference>
<evidence type="ECO:0000256" key="1">
    <source>
        <dbReference type="SAM" id="MobiDB-lite"/>
    </source>
</evidence>
<comment type="caution">
    <text evidence="3">The sequence shown here is derived from an EMBL/GenBank/DDBJ whole genome shotgun (WGS) entry which is preliminary data.</text>
</comment>
<accession>A0AAV9P4U0</accession>
<keyword evidence="2" id="KW-1133">Transmembrane helix</keyword>
<evidence type="ECO:0000256" key="2">
    <source>
        <dbReference type="SAM" id="Phobius"/>
    </source>
</evidence>
<feature type="transmembrane region" description="Helical" evidence="2">
    <location>
        <begin position="74"/>
        <end position="96"/>
    </location>
</feature>
<dbReference type="Proteomes" id="UP001337655">
    <property type="component" value="Unassembled WGS sequence"/>
</dbReference>
<organism evidence="3 4">
    <name type="scientific">Saxophila tyrrhenica</name>
    <dbReference type="NCBI Taxonomy" id="1690608"/>
    <lineage>
        <taxon>Eukaryota</taxon>
        <taxon>Fungi</taxon>
        <taxon>Dikarya</taxon>
        <taxon>Ascomycota</taxon>
        <taxon>Pezizomycotina</taxon>
        <taxon>Dothideomycetes</taxon>
        <taxon>Dothideomycetidae</taxon>
        <taxon>Mycosphaerellales</taxon>
        <taxon>Extremaceae</taxon>
        <taxon>Saxophila</taxon>
    </lineage>
</organism>
<dbReference type="RefSeq" id="XP_064656111.1">
    <property type="nucleotide sequence ID" value="XM_064805651.1"/>
</dbReference>
<feature type="transmembrane region" description="Helical" evidence="2">
    <location>
        <begin position="117"/>
        <end position="135"/>
    </location>
</feature>
<keyword evidence="2" id="KW-0472">Membrane</keyword>
<keyword evidence="2" id="KW-0812">Transmembrane</keyword>
<feature type="compositionally biased region" description="Basic and acidic residues" evidence="1">
    <location>
        <begin position="16"/>
        <end position="26"/>
    </location>
</feature>
<name>A0AAV9P4U0_9PEZI</name>
<evidence type="ECO:0000313" key="3">
    <source>
        <dbReference type="EMBL" id="KAK5166158.1"/>
    </source>
</evidence>
<dbReference type="AlphaFoldDB" id="A0AAV9P4U0"/>
<dbReference type="GeneID" id="89929752"/>
<feature type="transmembrane region" description="Helical" evidence="2">
    <location>
        <begin position="41"/>
        <end position="62"/>
    </location>
</feature>
<reference evidence="3 4" key="1">
    <citation type="submission" date="2023-08" db="EMBL/GenBank/DDBJ databases">
        <title>Black Yeasts Isolated from many extreme environments.</title>
        <authorList>
            <person name="Coleine C."/>
            <person name="Stajich J.E."/>
            <person name="Selbmann L."/>
        </authorList>
    </citation>
    <scope>NUCLEOTIDE SEQUENCE [LARGE SCALE GENOMIC DNA]</scope>
    <source>
        <strain evidence="3 4">CCFEE 5935</strain>
    </source>
</reference>
<protein>
    <submittedName>
        <fullName evidence="3">Uncharacterized protein</fullName>
    </submittedName>
</protein>
<gene>
    <name evidence="3" type="ORF">LTR77_008419</name>
</gene>
<sequence>MGLRYRRLAGSDEEAGLEKEPDPPEAHATIDLRGRFRRRKIWIYVSAAVTTLVSLIALNVLEERDRYNGTKNNILLRSIFLGEVTSAIGWMVRYTVGRGLAWMQHHYPDFPYTILDIWVRILIGMVQMPFVLSYFR</sequence>
<proteinExistence type="predicted"/>
<evidence type="ECO:0000313" key="4">
    <source>
        <dbReference type="Proteomes" id="UP001337655"/>
    </source>
</evidence>
<keyword evidence="4" id="KW-1185">Reference proteome</keyword>